<dbReference type="SMART" id="SM00267">
    <property type="entry name" value="GGDEF"/>
    <property type="match status" value="1"/>
</dbReference>
<feature type="domain" description="EAL" evidence="1">
    <location>
        <begin position="177"/>
        <end position="430"/>
    </location>
</feature>
<dbReference type="InterPro" id="IPR029787">
    <property type="entry name" value="Nucleotide_cyclase"/>
</dbReference>
<protein>
    <submittedName>
        <fullName evidence="3">Bifunctional diguanylate cyclase/phosphodiesterase</fullName>
    </submittedName>
</protein>
<dbReference type="PROSITE" id="PS50887">
    <property type="entry name" value="GGDEF"/>
    <property type="match status" value="1"/>
</dbReference>
<dbReference type="EMBL" id="JACYTR010000012">
    <property type="protein sequence ID" value="MBD8525802.1"/>
    <property type="molecule type" value="Genomic_DNA"/>
</dbReference>
<organism evidence="3 4">
    <name type="scientific">Pseudomarimonas arenosa</name>
    <dbReference type="NCBI Taxonomy" id="2774145"/>
    <lineage>
        <taxon>Bacteria</taxon>
        <taxon>Pseudomonadati</taxon>
        <taxon>Pseudomonadota</taxon>
        <taxon>Gammaproteobacteria</taxon>
        <taxon>Lysobacterales</taxon>
        <taxon>Lysobacteraceae</taxon>
        <taxon>Pseudomarimonas</taxon>
    </lineage>
</organism>
<dbReference type="NCBIfam" id="TIGR00254">
    <property type="entry name" value="GGDEF"/>
    <property type="match status" value="1"/>
</dbReference>
<dbReference type="RefSeq" id="WP_192029198.1">
    <property type="nucleotide sequence ID" value="NZ_JACYTR010000012.1"/>
</dbReference>
<dbReference type="InterPro" id="IPR001633">
    <property type="entry name" value="EAL_dom"/>
</dbReference>
<dbReference type="InterPro" id="IPR050706">
    <property type="entry name" value="Cyclic-di-GMP_PDE-like"/>
</dbReference>
<dbReference type="InterPro" id="IPR035919">
    <property type="entry name" value="EAL_sf"/>
</dbReference>
<gene>
    <name evidence="3" type="ORF">IFO71_08595</name>
</gene>
<dbReference type="GO" id="GO:0071111">
    <property type="term" value="F:cyclic-guanylate-specific phosphodiesterase activity"/>
    <property type="evidence" value="ECO:0007669"/>
    <property type="project" value="InterPro"/>
</dbReference>
<dbReference type="Gene3D" id="3.30.70.270">
    <property type="match status" value="1"/>
</dbReference>
<name>A0AAW3ZMA3_9GAMM</name>
<dbReference type="Proteomes" id="UP000613768">
    <property type="component" value="Unassembled WGS sequence"/>
</dbReference>
<dbReference type="Gene3D" id="3.20.20.450">
    <property type="entry name" value="EAL domain"/>
    <property type="match status" value="1"/>
</dbReference>
<accession>A0AAW3ZMA3</accession>
<evidence type="ECO:0000313" key="4">
    <source>
        <dbReference type="Proteomes" id="UP000613768"/>
    </source>
</evidence>
<evidence type="ECO:0000259" key="1">
    <source>
        <dbReference type="PROSITE" id="PS50883"/>
    </source>
</evidence>
<keyword evidence="4" id="KW-1185">Reference proteome</keyword>
<reference evidence="3 4" key="1">
    <citation type="submission" date="2020-09" db="EMBL/GenBank/DDBJ databases">
        <title>Pseudoxanthomonas sp. CAU 1598 isolated from sand of Yaerae Beach.</title>
        <authorList>
            <person name="Kim W."/>
        </authorList>
    </citation>
    <scope>NUCLEOTIDE SEQUENCE [LARGE SCALE GENOMIC DNA]</scope>
    <source>
        <strain evidence="3 4">CAU 1598</strain>
    </source>
</reference>
<dbReference type="Pfam" id="PF00990">
    <property type="entry name" value="GGDEF"/>
    <property type="match status" value="1"/>
</dbReference>
<proteinExistence type="predicted"/>
<dbReference type="AlphaFoldDB" id="A0AAW3ZMA3"/>
<dbReference type="CDD" id="cd01948">
    <property type="entry name" value="EAL"/>
    <property type="match status" value="1"/>
</dbReference>
<dbReference type="Pfam" id="PF00563">
    <property type="entry name" value="EAL"/>
    <property type="match status" value="1"/>
</dbReference>
<sequence>MAELGLQDELTGLAARRSFIATVRRQVTLANEHQLVLGLLVIDIDGFALINSAYGFEFGDAVLRHVAEQLRKVTRKRDYVARIGDNRFALLLTQLMNQGHAELAAQKVQRLLDLPFERGGQRLRIAVTVGAALCPGHATESEHLLRVAERYLHEARQRGLRLLFPPEQIELETLSEFWDIEIELGGASHRGELQMHYQPKLSLRDLRPVGAEALMRWQHRSRGMVPPSLFIPIAEKTGQIKPLTLWAMNTALRHASEWHHPAGSVSVAVNVPAEMVAQHDLPDLVENALSLWGKPHVQLVLEITERSLVADPKHSFKILSSIRDMGVKISIDDFGTGYSCLAYFKDMQVDELKIDRSFVANLLTDRAAADITNLIIDLAHRFQLSVVAEGIEDMPTLEALSAVQCDVAQGYLFGKAMRSERFDQWLQQVGTHWSADGTAGVE</sequence>
<dbReference type="PROSITE" id="PS50883">
    <property type="entry name" value="EAL"/>
    <property type="match status" value="1"/>
</dbReference>
<evidence type="ECO:0000313" key="3">
    <source>
        <dbReference type="EMBL" id="MBD8525802.1"/>
    </source>
</evidence>
<dbReference type="PANTHER" id="PTHR33121:SF79">
    <property type="entry name" value="CYCLIC DI-GMP PHOSPHODIESTERASE PDED-RELATED"/>
    <property type="match status" value="1"/>
</dbReference>
<comment type="caution">
    <text evidence="3">The sequence shown here is derived from an EMBL/GenBank/DDBJ whole genome shotgun (WGS) entry which is preliminary data.</text>
</comment>
<dbReference type="InterPro" id="IPR000160">
    <property type="entry name" value="GGDEF_dom"/>
</dbReference>
<dbReference type="PANTHER" id="PTHR33121">
    <property type="entry name" value="CYCLIC DI-GMP PHOSPHODIESTERASE PDEF"/>
    <property type="match status" value="1"/>
</dbReference>
<dbReference type="SUPFAM" id="SSF141868">
    <property type="entry name" value="EAL domain-like"/>
    <property type="match status" value="1"/>
</dbReference>
<dbReference type="SMART" id="SM00052">
    <property type="entry name" value="EAL"/>
    <property type="match status" value="1"/>
</dbReference>
<feature type="domain" description="GGDEF" evidence="2">
    <location>
        <begin position="35"/>
        <end position="168"/>
    </location>
</feature>
<dbReference type="SUPFAM" id="SSF55073">
    <property type="entry name" value="Nucleotide cyclase"/>
    <property type="match status" value="1"/>
</dbReference>
<dbReference type="InterPro" id="IPR043128">
    <property type="entry name" value="Rev_trsase/Diguanyl_cyclase"/>
</dbReference>
<dbReference type="CDD" id="cd01949">
    <property type="entry name" value="GGDEF"/>
    <property type="match status" value="1"/>
</dbReference>
<evidence type="ECO:0000259" key="2">
    <source>
        <dbReference type="PROSITE" id="PS50887"/>
    </source>
</evidence>